<comment type="caution">
    <text evidence="1">The sequence shown here is derived from an EMBL/GenBank/DDBJ whole genome shotgun (WGS) entry which is preliminary data.</text>
</comment>
<reference evidence="1 2" key="1">
    <citation type="submission" date="2020-04" db="EMBL/GenBank/DDBJ databases">
        <title>MicrobeNet Type strains.</title>
        <authorList>
            <person name="Nicholson A.C."/>
        </authorList>
    </citation>
    <scope>NUCLEOTIDE SEQUENCE [LARGE SCALE GENOMIC DNA]</scope>
    <source>
        <strain evidence="1 2">DSM 45078</strain>
    </source>
</reference>
<protein>
    <submittedName>
        <fullName evidence="1">Transcriptional regulator</fullName>
    </submittedName>
</protein>
<dbReference type="RefSeq" id="WP_068039146.1">
    <property type="nucleotide sequence ID" value="NZ_JAAXOO010000007.1"/>
</dbReference>
<dbReference type="AlphaFoldDB" id="A0A846XL66"/>
<name>A0A846XL66_9NOCA</name>
<dbReference type="Proteomes" id="UP000565715">
    <property type="component" value="Unassembled WGS sequence"/>
</dbReference>
<evidence type="ECO:0000313" key="2">
    <source>
        <dbReference type="Proteomes" id="UP000565715"/>
    </source>
</evidence>
<gene>
    <name evidence="1" type="ORF">HGA13_27210</name>
</gene>
<proteinExistence type="predicted"/>
<dbReference type="EMBL" id="JAAXOO010000007">
    <property type="protein sequence ID" value="NKY36732.1"/>
    <property type="molecule type" value="Genomic_DNA"/>
</dbReference>
<accession>A0A846XL66</accession>
<evidence type="ECO:0000313" key="1">
    <source>
        <dbReference type="EMBL" id="NKY36732.1"/>
    </source>
</evidence>
<keyword evidence="2" id="KW-1185">Reference proteome</keyword>
<sequence length="371" mass="40519">MSVSGTARQLTESERAWIETRSYLRENRTMLDAAAARRYPALHRVADSALLADTEWLPVAPFRLEDLVLELASSTEQAETHLVTVSSAVPARATGERYAGYAEAIGELVAPAVFEDRPTYRLLAADLTAESPWMRFGLGTYFDSIDVGEAAAHEFVLDLRGNCGVPGVRSSIDNPCDPKQRPVNLAITTVTIRRDPASDEKSFLLHWRDPRKVGHAGGMYQAVPVGIFQPSGYATWNIENDFSLWRNMTREFAEELAGAGEDHGSENAPIDYEAWEFAATLDRARRDGTVTAYCLGLGADPLTFATDLLTAVVIDGPVFDALFGDVVSGNDEGQVLEWQPFAAEHVQALIDEYPVQAAGVAALRRAVSLLC</sequence>
<organism evidence="1 2">
    <name type="scientific">Nocardia speluncae</name>
    <dbReference type="NCBI Taxonomy" id="419477"/>
    <lineage>
        <taxon>Bacteria</taxon>
        <taxon>Bacillati</taxon>
        <taxon>Actinomycetota</taxon>
        <taxon>Actinomycetes</taxon>
        <taxon>Mycobacteriales</taxon>
        <taxon>Nocardiaceae</taxon>
        <taxon>Nocardia</taxon>
    </lineage>
</organism>